<reference evidence="1 2" key="1">
    <citation type="journal article" date="2019" name="Commun. Biol.">
        <title>The bagworm genome reveals a unique fibroin gene that provides high tensile strength.</title>
        <authorList>
            <person name="Kono N."/>
            <person name="Nakamura H."/>
            <person name="Ohtoshi R."/>
            <person name="Tomita M."/>
            <person name="Numata K."/>
            <person name="Arakawa K."/>
        </authorList>
    </citation>
    <scope>NUCLEOTIDE SEQUENCE [LARGE SCALE GENOMIC DNA]</scope>
</reference>
<comment type="caution">
    <text evidence="1">The sequence shown here is derived from an EMBL/GenBank/DDBJ whole genome shotgun (WGS) entry which is preliminary data.</text>
</comment>
<dbReference type="EMBL" id="BGZK01000187">
    <property type="protein sequence ID" value="GBP26928.1"/>
    <property type="molecule type" value="Genomic_DNA"/>
</dbReference>
<gene>
    <name evidence="1" type="ORF">EVAR_95714_1</name>
</gene>
<keyword evidence="2" id="KW-1185">Reference proteome</keyword>
<name>A0A4C1UKF4_EUMVA</name>
<proteinExistence type="predicted"/>
<sequence>MTAVLPSYEALLKKFTKVQIDRIYEWFTKKSLQSDDGIDIVTLDQFQEYLAKKPVEPGCFSAPSSQYFLKFLFGFMITDGRVTRRIPPAKARSTTTASRRIAAVGRASRCFPQLKVKHAHMRSLNLHRS</sequence>
<dbReference type="AlphaFoldDB" id="A0A4C1UKF4"/>
<protein>
    <submittedName>
        <fullName evidence="1">Uncharacterized protein</fullName>
    </submittedName>
</protein>
<evidence type="ECO:0000313" key="1">
    <source>
        <dbReference type="EMBL" id="GBP26928.1"/>
    </source>
</evidence>
<accession>A0A4C1UKF4</accession>
<dbReference type="Proteomes" id="UP000299102">
    <property type="component" value="Unassembled WGS sequence"/>
</dbReference>
<evidence type="ECO:0000313" key="2">
    <source>
        <dbReference type="Proteomes" id="UP000299102"/>
    </source>
</evidence>
<organism evidence="1 2">
    <name type="scientific">Eumeta variegata</name>
    <name type="common">Bagworm moth</name>
    <name type="synonym">Eumeta japonica</name>
    <dbReference type="NCBI Taxonomy" id="151549"/>
    <lineage>
        <taxon>Eukaryota</taxon>
        <taxon>Metazoa</taxon>
        <taxon>Ecdysozoa</taxon>
        <taxon>Arthropoda</taxon>
        <taxon>Hexapoda</taxon>
        <taxon>Insecta</taxon>
        <taxon>Pterygota</taxon>
        <taxon>Neoptera</taxon>
        <taxon>Endopterygota</taxon>
        <taxon>Lepidoptera</taxon>
        <taxon>Glossata</taxon>
        <taxon>Ditrysia</taxon>
        <taxon>Tineoidea</taxon>
        <taxon>Psychidae</taxon>
        <taxon>Oiketicinae</taxon>
        <taxon>Eumeta</taxon>
    </lineage>
</organism>